<dbReference type="PROSITE" id="PS50158">
    <property type="entry name" value="ZF_CCHC"/>
    <property type="match status" value="1"/>
</dbReference>
<dbReference type="SUPFAM" id="SSF57756">
    <property type="entry name" value="Retrovirus zinc finger-like domains"/>
    <property type="match status" value="1"/>
</dbReference>
<dbReference type="InterPro" id="IPR008906">
    <property type="entry name" value="HATC_C_dom"/>
</dbReference>
<dbReference type="Proteomes" id="UP001174136">
    <property type="component" value="Unassembled WGS sequence"/>
</dbReference>
<dbReference type="AlphaFoldDB" id="A0AA47M209"/>
<dbReference type="Pfam" id="PF05699">
    <property type="entry name" value="Dimer_Tnp_hAT"/>
    <property type="match status" value="1"/>
</dbReference>
<dbReference type="PANTHER" id="PTHR46880">
    <property type="entry name" value="RAS-ASSOCIATING DOMAIN-CONTAINING PROTEIN"/>
    <property type="match status" value="1"/>
</dbReference>
<keyword evidence="5" id="KW-1185">Reference proteome</keyword>
<proteinExistence type="predicted"/>
<keyword evidence="1" id="KW-0862">Zinc</keyword>
<comment type="caution">
    <text evidence="4">The sequence shown here is derived from an EMBL/GenBank/DDBJ whole genome shotgun (WGS) entry which is preliminary data.</text>
</comment>
<evidence type="ECO:0000259" key="3">
    <source>
        <dbReference type="PROSITE" id="PS50158"/>
    </source>
</evidence>
<evidence type="ECO:0000313" key="4">
    <source>
        <dbReference type="EMBL" id="KAK0132143.1"/>
    </source>
</evidence>
<keyword evidence="1" id="KW-0863">Zinc-finger</keyword>
<evidence type="ECO:0000256" key="2">
    <source>
        <dbReference type="SAM" id="MobiDB-lite"/>
    </source>
</evidence>
<dbReference type="Pfam" id="PF00098">
    <property type="entry name" value="zf-CCHC"/>
    <property type="match status" value="1"/>
</dbReference>
<keyword evidence="1" id="KW-0479">Metal-binding</keyword>
<dbReference type="SMART" id="SM00343">
    <property type="entry name" value="ZnF_C2HC"/>
    <property type="match status" value="2"/>
</dbReference>
<feature type="compositionally biased region" description="Acidic residues" evidence="2">
    <location>
        <begin position="376"/>
        <end position="390"/>
    </location>
</feature>
<accession>A0AA47M209</accession>
<dbReference type="EMBL" id="JAOPHQ010006287">
    <property type="protein sequence ID" value="KAK0132143.1"/>
    <property type="molecule type" value="Genomic_DNA"/>
</dbReference>
<dbReference type="SUPFAM" id="SSF53098">
    <property type="entry name" value="Ribonuclease H-like"/>
    <property type="match status" value="1"/>
</dbReference>
<sequence length="463" mass="52700">MADLRLQRRQQDEQSETPLYKFQTVTFKGEFSKLAEDGGAITKLQTAMEATIKSTDATESATTKAVKCCNIFNHDSWPEDQEDLVDHGADDLAFLLDHFSPVLTRNGANTELAKEEFVGLKLLIARMFKDKTYLSLWELMLTREPYCSEYKNILHLVHILLVLPVSSAVCERGFSSQKRIKSDARASLHTDTVEDLIRISVEGPSLEDFDSRESVASNVRGKERLLDGFKIKNTRIVATELVRNTRVVSFLNLPLYITDDQIKDKLRQWGVEPFSDIRRGKWAGTEIFDGTRFLKVKFPEAISSLPYSTKFETLEGSEYFRVLHDQQVRVCRLCLQPGHILRDSPEFYCFRCKKQGHYARECVDMTAEATEGGEMVVEEEEEEEEEDDSGKEEGFSRMEMDEEERRESKEVEAVGQEEKDSSDGLNAAVTTPMLKGRSEVAEQRGVQSRTASTAVVICYQMDN</sequence>
<gene>
    <name evidence="4" type="primary">ZNF862_51</name>
    <name evidence="4" type="ORF">N1851_033063</name>
</gene>
<organism evidence="4 5">
    <name type="scientific">Merluccius polli</name>
    <name type="common">Benguela hake</name>
    <name type="synonym">Merluccius cadenati</name>
    <dbReference type="NCBI Taxonomy" id="89951"/>
    <lineage>
        <taxon>Eukaryota</taxon>
        <taxon>Metazoa</taxon>
        <taxon>Chordata</taxon>
        <taxon>Craniata</taxon>
        <taxon>Vertebrata</taxon>
        <taxon>Euteleostomi</taxon>
        <taxon>Actinopterygii</taxon>
        <taxon>Neopterygii</taxon>
        <taxon>Teleostei</taxon>
        <taxon>Neoteleostei</taxon>
        <taxon>Acanthomorphata</taxon>
        <taxon>Zeiogadaria</taxon>
        <taxon>Gadariae</taxon>
        <taxon>Gadiformes</taxon>
        <taxon>Gadoidei</taxon>
        <taxon>Merlucciidae</taxon>
        <taxon>Merluccius</taxon>
    </lineage>
</organism>
<dbReference type="PANTHER" id="PTHR46880:SF5">
    <property type="entry name" value="DUF4371 DOMAIN-CONTAINING PROTEIN"/>
    <property type="match status" value="1"/>
</dbReference>
<feature type="domain" description="CCHC-type" evidence="3">
    <location>
        <begin position="349"/>
        <end position="362"/>
    </location>
</feature>
<dbReference type="GO" id="GO:0003676">
    <property type="term" value="F:nucleic acid binding"/>
    <property type="evidence" value="ECO:0007669"/>
    <property type="project" value="InterPro"/>
</dbReference>
<protein>
    <submittedName>
        <fullName evidence="4">Zinc finger protein 862</fullName>
    </submittedName>
</protein>
<dbReference type="InterPro" id="IPR036875">
    <property type="entry name" value="Znf_CCHC_sf"/>
</dbReference>
<dbReference type="InterPro" id="IPR012337">
    <property type="entry name" value="RNaseH-like_sf"/>
</dbReference>
<name>A0AA47M209_MERPO</name>
<dbReference type="Gene3D" id="4.10.60.10">
    <property type="entry name" value="Zinc finger, CCHC-type"/>
    <property type="match status" value="1"/>
</dbReference>
<evidence type="ECO:0000313" key="5">
    <source>
        <dbReference type="Proteomes" id="UP001174136"/>
    </source>
</evidence>
<feature type="compositionally biased region" description="Basic and acidic residues" evidence="2">
    <location>
        <begin position="391"/>
        <end position="422"/>
    </location>
</feature>
<dbReference type="GO" id="GO:0046983">
    <property type="term" value="F:protein dimerization activity"/>
    <property type="evidence" value="ECO:0007669"/>
    <property type="project" value="InterPro"/>
</dbReference>
<evidence type="ECO:0000256" key="1">
    <source>
        <dbReference type="PROSITE-ProRule" id="PRU00047"/>
    </source>
</evidence>
<dbReference type="InterPro" id="IPR001878">
    <property type="entry name" value="Znf_CCHC"/>
</dbReference>
<reference evidence="4" key="1">
    <citation type="journal article" date="2023" name="Front. Mar. Sci.">
        <title>A new Merluccius polli reference genome to investigate the effects of global change in West African waters.</title>
        <authorList>
            <person name="Mateo J.L."/>
            <person name="Blanco-Fernandez C."/>
            <person name="Garcia-Vazquez E."/>
            <person name="Machado-Schiaffino G."/>
        </authorList>
    </citation>
    <scope>NUCLEOTIDE SEQUENCE</scope>
    <source>
        <strain evidence="4">C29</strain>
        <tissue evidence="4">Fin</tissue>
    </source>
</reference>
<feature type="region of interest" description="Disordered" evidence="2">
    <location>
        <begin position="371"/>
        <end position="451"/>
    </location>
</feature>
<dbReference type="GO" id="GO:0008270">
    <property type="term" value="F:zinc ion binding"/>
    <property type="evidence" value="ECO:0007669"/>
    <property type="project" value="UniProtKB-KW"/>
</dbReference>